<dbReference type="PANTHER" id="PTHR43161">
    <property type="entry name" value="SORBITOL DEHYDROGENASE"/>
    <property type="match status" value="1"/>
</dbReference>
<dbReference type="SUPFAM" id="SSF51735">
    <property type="entry name" value="NAD(P)-binding Rossmann-fold domains"/>
    <property type="match status" value="1"/>
</dbReference>
<dbReference type="InterPro" id="IPR011032">
    <property type="entry name" value="GroES-like_sf"/>
</dbReference>
<reference evidence="7 8" key="1">
    <citation type="submission" date="2024-07" db="EMBL/GenBank/DDBJ databases">
        <title>Chromosome-level genome assembly of the water stick insect Ranatra chinensis (Heteroptera: Nepidae).</title>
        <authorList>
            <person name="Liu X."/>
        </authorList>
    </citation>
    <scope>NUCLEOTIDE SEQUENCE [LARGE SCALE GENOMIC DNA]</scope>
    <source>
        <strain evidence="7">Cailab_2021Rc</strain>
        <tissue evidence="7">Muscle</tissue>
    </source>
</reference>
<evidence type="ECO:0000256" key="4">
    <source>
        <dbReference type="ARBA" id="ARBA00022833"/>
    </source>
</evidence>
<sequence>MINCLCSAKRLFSLGSRLVGDWEDKVARFDPGFYEHPADSDIMGTSKFSIQLASLPNNTAVIKKPGNVITVFPSALHAKFTDSQAYATSSRPNPSASQHILLIDGRALLLHVFTLQLHMHNLPLYRVLLDPRIYCGSCVQCEAERYSDCAEYSFCGLPPRDGFLTQYVVHPADFCYNTRNIPETAFWFERGKYKVVRMPTFKGEIEEFLVELGGIDDIITLRRDNEKSEAHFRKVTYIFPGALDHSHLPVAGPPLERCDWRFSEARVGSLFVERMAVSSAKEAKSVAGYSGMSDVQEAVVDNALTLLNGAVGISETKLMVWQLLLRPLGVVGHVEGLIEVVELVVRVALAEAGLADVAVGVDVTALGVVEAAEDSVEQTVSALSLPLIDMYICISYLEGRLFVPLVICRAQEHASNLEHGYDGTDMIPDDMSIMEACTIPTIARCYIMYKEAAINQETNLLVFGGGILGLTMISIAKRLGVNKIFAADPSRERLIMCKDCGADFLLNVRPYVEPKQLEPLIRAAFGKPVDVTFCSSVTSNIFENAIYVRMLSSIIENGRKSPSKGIAKPEALTPLPYLTKVGGIIILAGLNVQPLYCDFTLLTEKQLIIMGNQDAGDKLETTLKIMKRKILKFHNLTPLSFPIYLTPDAFSAHGHDIPMFPLVYVRCNHYVR</sequence>
<protein>
    <recommendedName>
        <fullName evidence="6">Alcohol dehydrogenase-like C-terminal domain-containing protein</fullName>
    </recommendedName>
</protein>
<evidence type="ECO:0000256" key="3">
    <source>
        <dbReference type="ARBA" id="ARBA00022723"/>
    </source>
</evidence>
<proteinExistence type="inferred from homology"/>
<dbReference type="InterPro" id="IPR036291">
    <property type="entry name" value="NAD(P)-bd_dom_sf"/>
</dbReference>
<comment type="similarity">
    <text evidence="2">Belongs to the zinc-containing alcohol dehydrogenase family.</text>
</comment>
<dbReference type="AlphaFoldDB" id="A0ABD0Z9M2"/>
<gene>
    <name evidence="7" type="ORF">AAG570_010785</name>
</gene>
<evidence type="ECO:0000256" key="5">
    <source>
        <dbReference type="ARBA" id="ARBA00023002"/>
    </source>
</evidence>
<evidence type="ECO:0000256" key="1">
    <source>
        <dbReference type="ARBA" id="ARBA00001947"/>
    </source>
</evidence>
<dbReference type="Gene3D" id="3.90.180.10">
    <property type="entry name" value="Medium-chain alcohol dehydrogenases, catalytic domain"/>
    <property type="match status" value="2"/>
</dbReference>
<organism evidence="7 8">
    <name type="scientific">Ranatra chinensis</name>
    <dbReference type="NCBI Taxonomy" id="642074"/>
    <lineage>
        <taxon>Eukaryota</taxon>
        <taxon>Metazoa</taxon>
        <taxon>Ecdysozoa</taxon>
        <taxon>Arthropoda</taxon>
        <taxon>Hexapoda</taxon>
        <taxon>Insecta</taxon>
        <taxon>Pterygota</taxon>
        <taxon>Neoptera</taxon>
        <taxon>Paraneoptera</taxon>
        <taxon>Hemiptera</taxon>
        <taxon>Heteroptera</taxon>
        <taxon>Panheteroptera</taxon>
        <taxon>Nepomorpha</taxon>
        <taxon>Nepidae</taxon>
        <taxon>Ranatrinae</taxon>
        <taxon>Ranatra</taxon>
    </lineage>
</organism>
<evidence type="ECO:0000313" key="7">
    <source>
        <dbReference type="EMBL" id="KAL1132833.1"/>
    </source>
</evidence>
<dbReference type="PANTHER" id="PTHR43161:SF9">
    <property type="entry name" value="SORBITOL DEHYDROGENASE"/>
    <property type="match status" value="1"/>
</dbReference>
<feature type="domain" description="Alcohol dehydrogenase-like C-terminal" evidence="6">
    <location>
        <begin position="468"/>
        <end position="547"/>
    </location>
</feature>
<evidence type="ECO:0000259" key="6">
    <source>
        <dbReference type="Pfam" id="PF00107"/>
    </source>
</evidence>
<evidence type="ECO:0000256" key="2">
    <source>
        <dbReference type="ARBA" id="ARBA00008072"/>
    </source>
</evidence>
<keyword evidence="8" id="KW-1185">Reference proteome</keyword>
<dbReference type="GO" id="GO:0046872">
    <property type="term" value="F:metal ion binding"/>
    <property type="evidence" value="ECO:0007669"/>
    <property type="project" value="UniProtKB-KW"/>
</dbReference>
<dbReference type="EMBL" id="JBFDAA010000005">
    <property type="protein sequence ID" value="KAL1132833.1"/>
    <property type="molecule type" value="Genomic_DNA"/>
</dbReference>
<name>A0ABD0Z9M2_9HEMI</name>
<keyword evidence="4" id="KW-0862">Zinc</keyword>
<dbReference type="SUPFAM" id="SSF50129">
    <property type="entry name" value="GroES-like"/>
    <property type="match status" value="1"/>
</dbReference>
<dbReference type="Pfam" id="PF00107">
    <property type="entry name" value="ADH_zinc_N"/>
    <property type="match status" value="1"/>
</dbReference>
<comment type="cofactor">
    <cofactor evidence="1">
        <name>Zn(2+)</name>
        <dbReference type="ChEBI" id="CHEBI:29105"/>
    </cofactor>
</comment>
<dbReference type="Proteomes" id="UP001558652">
    <property type="component" value="Unassembled WGS sequence"/>
</dbReference>
<accession>A0ABD0Z9M2</accession>
<comment type="caution">
    <text evidence="7">The sequence shown here is derived from an EMBL/GenBank/DDBJ whole genome shotgun (WGS) entry which is preliminary data.</text>
</comment>
<dbReference type="GO" id="GO:0016491">
    <property type="term" value="F:oxidoreductase activity"/>
    <property type="evidence" value="ECO:0007669"/>
    <property type="project" value="UniProtKB-KW"/>
</dbReference>
<keyword evidence="3" id="KW-0479">Metal-binding</keyword>
<dbReference type="InterPro" id="IPR013149">
    <property type="entry name" value="ADH-like_C"/>
</dbReference>
<evidence type="ECO:0000313" key="8">
    <source>
        <dbReference type="Proteomes" id="UP001558652"/>
    </source>
</evidence>
<keyword evidence="5" id="KW-0560">Oxidoreductase</keyword>
<dbReference type="Gene3D" id="3.40.50.720">
    <property type="entry name" value="NAD(P)-binding Rossmann-like Domain"/>
    <property type="match status" value="1"/>
</dbReference>